<evidence type="ECO:0000313" key="2">
    <source>
        <dbReference type="EMBL" id="MBB1486269.1"/>
    </source>
</evidence>
<dbReference type="RefSeq" id="WP_182808050.1">
    <property type="nucleotide sequence ID" value="NZ_JACJFM010000006.1"/>
</dbReference>
<dbReference type="EMBL" id="JACJFM010000006">
    <property type="protein sequence ID" value="MBB1486269.1"/>
    <property type="molecule type" value="Genomic_DNA"/>
</dbReference>
<keyword evidence="2" id="KW-0808">Transferase</keyword>
<dbReference type="Pfam" id="PF01636">
    <property type="entry name" value="APH"/>
    <property type="match status" value="1"/>
</dbReference>
<gene>
    <name evidence="2" type="ORF">H4O21_06575</name>
</gene>
<dbReference type="Gene3D" id="3.90.1200.10">
    <property type="match status" value="1"/>
</dbReference>
<dbReference type="InterPro" id="IPR002575">
    <property type="entry name" value="Aminoglycoside_PTrfase"/>
</dbReference>
<protein>
    <submittedName>
        <fullName evidence="2">Phosphotransferase</fullName>
    </submittedName>
</protein>
<dbReference type="AlphaFoldDB" id="A0A839IP46"/>
<proteinExistence type="predicted"/>
<comment type="caution">
    <text evidence="2">The sequence shown here is derived from an EMBL/GenBank/DDBJ whole genome shotgun (WGS) entry which is preliminary data.</text>
</comment>
<organism evidence="2 3">
    <name type="scientific">Oceanospirillum sediminis</name>
    <dbReference type="NCBI Taxonomy" id="2760088"/>
    <lineage>
        <taxon>Bacteria</taxon>
        <taxon>Pseudomonadati</taxon>
        <taxon>Pseudomonadota</taxon>
        <taxon>Gammaproteobacteria</taxon>
        <taxon>Oceanospirillales</taxon>
        <taxon>Oceanospirillaceae</taxon>
        <taxon>Oceanospirillum</taxon>
    </lineage>
</organism>
<reference evidence="2 3" key="1">
    <citation type="submission" date="2020-08" db="EMBL/GenBank/DDBJ databases">
        <title>Oceanospirillum sp. nov. isolated from marine sediment.</title>
        <authorList>
            <person name="Ji X."/>
        </authorList>
    </citation>
    <scope>NUCLEOTIDE SEQUENCE [LARGE SCALE GENOMIC DNA]</scope>
    <source>
        <strain evidence="2 3">D5</strain>
    </source>
</reference>
<evidence type="ECO:0000259" key="1">
    <source>
        <dbReference type="Pfam" id="PF01636"/>
    </source>
</evidence>
<dbReference type="InterPro" id="IPR011009">
    <property type="entry name" value="Kinase-like_dom_sf"/>
</dbReference>
<evidence type="ECO:0000313" key="3">
    <source>
        <dbReference type="Proteomes" id="UP000565262"/>
    </source>
</evidence>
<feature type="domain" description="Aminoglycoside phosphotransferase" evidence="1">
    <location>
        <begin position="143"/>
        <end position="216"/>
    </location>
</feature>
<sequence>MHEDIFQRVNMHLHDNIRWSPVSNGGTSNYIYHGMRHDMPLILRINGASELTFGTDRYREHSVLTAIQPFNWSMQVLGCDPDAGWCVMKDHGEPISNKQLHHHHSLLQNRLLSMAEDFQLIVSPQRFSYPDLFILYQQRLNLLPEAAYWLNQLDQLVALYRKLPDISFCLVHHDLHKGNLLIDDSDELSLKIIDWEYAGVGNPWFDIAMLYTEFEISASDLSALPIFSELSYEEFIPGLKDAIQFNQLLAKLWYRIREENHL</sequence>
<name>A0A839IP46_9GAMM</name>
<dbReference type="Proteomes" id="UP000565262">
    <property type="component" value="Unassembled WGS sequence"/>
</dbReference>
<accession>A0A839IP46</accession>
<dbReference type="GO" id="GO:0016740">
    <property type="term" value="F:transferase activity"/>
    <property type="evidence" value="ECO:0007669"/>
    <property type="project" value="UniProtKB-KW"/>
</dbReference>
<dbReference type="SUPFAM" id="SSF56112">
    <property type="entry name" value="Protein kinase-like (PK-like)"/>
    <property type="match status" value="1"/>
</dbReference>
<dbReference type="Gene3D" id="3.30.200.20">
    <property type="entry name" value="Phosphorylase Kinase, domain 1"/>
    <property type="match status" value="1"/>
</dbReference>
<keyword evidence="3" id="KW-1185">Reference proteome</keyword>